<dbReference type="eggNOG" id="COG1511">
    <property type="taxonomic scope" value="Bacteria"/>
</dbReference>
<dbReference type="EMBL" id="BBML01000001">
    <property type="protein sequence ID" value="GAK95666.1"/>
    <property type="molecule type" value="Genomic_DNA"/>
</dbReference>
<sequence>MKSLKILFFLVPFVVFSQVGLNTSSPEGVLDIVSSNTGVLLPRIALSSNADNTTIINPNGGPIADGTIVYNTGTGGLTPAGIFIFESGSWALMTTDREKQIHFGTITITSSGSVSVTGVGFEPSSVEFVAINRVQTANQGASRSGQNNSNDIRMAGGMTTGFAQNNGGTIDQYAMATGLSGSSINNIGTYSSSNHCFAALFVNNNGEPIHDNGSATGGTDAQEGLIRASMTSFDTDGFTINVDRFLAGSSTNSRENQIVVMYKAYR</sequence>
<name>A0A090QJF0_9FLAO</name>
<comment type="caution">
    <text evidence="2">The sequence shown here is derived from an EMBL/GenBank/DDBJ whole genome shotgun (WGS) entry which is preliminary data.</text>
</comment>
<keyword evidence="3" id="KW-1185">Reference proteome</keyword>
<dbReference type="Proteomes" id="UP000029221">
    <property type="component" value="Unassembled WGS sequence"/>
</dbReference>
<protein>
    <submittedName>
        <fullName evidence="2">Uncharacterized protein</fullName>
    </submittedName>
</protein>
<reference evidence="2" key="1">
    <citation type="journal article" date="2014" name="Genome Announc.">
        <title>Draft Genome Sequences of Marine Flavobacterium Nonlabens Strains NR17, NR24, NR27, NR32, NR33, and Ara13.</title>
        <authorList>
            <person name="Nakanishi M."/>
            <person name="Meirelles P."/>
            <person name="Suzuki R."/>
            <person name="Takatani N."/>
            <person name="Mino S."/>
            <person name="Suda W."/>
            <person name="Oshima K."/>
            <person name="Hattori M."/>
            <person name="Ohkuma M."/>
            <person name="Hosokawa M."/>
            <person name="Miyashita K."/>
            <person name="Thompson F.L."/>
            <person name="Niwa A."/>
            <person name="Sawabe T."/>
            <person name="Sawabe T."/>
        </authorList>
    </citation>
    <scope>NUCLEOTIDE SEQUENCE [LARGE SCALE GENOMIC DNA]</scope>
    <source>
        <strain evidence="2">JCM 19294</strain>
    </source>
</reference>
<proteinExistence type="predicted"/>
<gene>
    <name evidence="2" type="ORF">JCM19294_2448</name>
</gene>
<organism evidence="2 3">
    <name type="scientific">Nonlabens tegetincola</name>
    <dbReference type="NCBI Taxonomy" id="323273"/>
    <lineage>
        <taxon>Bacteria</taxon>
        <taxon>Pseudomonadati</taxon>
        <taxon>Bacteroidota</taxon>
        <taxon>Flavobacteriia</taxon>
        <taxon>Flavobacteriales</taxon>
        <taxon>Flavobacteriaceae</taxon>
        <taxon>Nonlabens</taxon>
    </lineage>
</organism>
<accession>A0A090QJF0</accession>
<dbReference type="RefSeq" id="WP_042276324.1">
    <property type="nucleotide sequence ID" value="NZ_BBML01000001.1"/>
</dbReference>
<dbReference type="STRING" id="319236.BST91_12400"/>
<dbReference type="eggNOG" id="COG5295">
    <property type="taxonomic scope" value="Bacteria"/>
</dbReference>
<keyword evidence="1" id="KW-0732">Signal</keyword>
<feature type="chain" id="PRO_5001861809" evidence="1">
    <location>
        <begin position="18"/>
        <end position="266"/>
    </location>
</feature>
<feature type="signal peptide" evidence="1">
    <location>
        <begin position="1"/>
        <end position="17"/>
    </location>
</feature>
<evidence type="ECO:0000256" key="1">
    <source>
        <dbReference type="SAM" id="SignalP"/>
    </source>
</evidence>
<evidence type="ECO:0000313" key="2">
    <source>
        <dbReference type="EMBL" id="GAK95666.1"/>
    </source>
</evidence>
<evidence type="ECO:0000313" key="3">
    <source>
        <dbReference type="Proteomes" id="UP000029221"/>
    </source>
</evidence>
<dbReference type="AlphaFoldDB" id="A0A090QJF0"/>